<feature type="signal peptide" evidence="2">
    <location>
        <begin position="1"/>
        <end position="21"/>
    </location>
</feature>
<reference evidence="3 4" key="1">
    <citation type="submission" date="2016-11" db="EMBL/GenBank/DDBJ databases">
        <title>Whole Genome Sequencing of Mucilaginibacter polytrichastri RG4-7(T) isolated from the moss sample.</title>
        <authorList>
            <person name="Li Y."/>
        </authorList>
    </citation>
    <scope>NUCLEOTIDE SEQUENCE [LARGE SCALE GENOMIC DNA]</scope>
    <source>
        <strain evidence="3 4">RG4-7</strain>
    </source>
</reference>
<keyword evidence="2" id="KW-0732">Signal</keyword>
<evidence type="ECO:0000256" key="1">
    <source>
        <dbReference type="SAM" id="Phobius"/>
    </source>
</evidence>
<dbReference type="Proteomes" id="UP000186720">
    <property type="component" value="Unassembled WGS sequence"/>
</dbReference>
<dbReference type="RefSeq" id="WP_074492688.1">
    <property type="nucleotide sequence ID" value="NZ_FPAM01000003.1"/>
</dbReference>
<organism evidence="3 4">
    <name type="scientific">Mucilaginibacter polytrichastri</name>
    <dbReference type="NCBI Taxonomy" id="1302689"/>
    <lineage>
        <taxon>Bacteria</taxon>
        <taxon>Pseudomonadati</taxon>
        <taxon>Bacteroidota</taxon>
        <taxon>Sphingobacteriia</taxon>
        <taxon>Sphingobacteriales</taxon>
        <taxon>Sphingobacteriaceae</taxon>
        <taxon>Mucilaginibacter</taxon>
    </lineage>
</organism>
<evidence type="ECO:0000256" key="2">
    <source>
        <dbReference type="SAM" id="SignalP"/>
    </source>
</evidence>
<keyword evidence="4" id="KW-1185">Reference proteome</keyword>
<sequence length="167" mass="18738">MTKRLICLLFSSCLIAPNLHAQTVLRDSSTLITQAKEDANHFKLNRADLKQFRKHRDDYMLQFSPNRNPLSGPPNLFRTPVTPAGMSKVREGYKHIDYTSDYFKPNNVTTRDTALLRDSIYVKAFRDAAYQRTTARRTAGHYIAIFGGVAAGVALIIGFVIIANSMG</sequence>
<accession>A0A1Q6A6E5</accession>
<dbReference type="OrthoDB" id="773159at2"/>
<dbReference type="AlphaFoldDB" id="A0A1Q6A6E5"/>
<gene>
    <name evidence="3" type="ORF">RG47T_5046</name>
</gene>
<evidence type="ECO:0000313" key="4">
    <source>
        <dbReference type="Proteomes" id="UP000186720"/>
    </source>
</evidence>
<comment type="caution">
    <text evidence="3">The sequence shown here is derived from an EMBL/GenBank/DDBJ whole genome shotgun (WGS) entry which is preliminary data.</text>
</comment>
<protein>
    <submittedName>
        <fullName evidence="3">Uncharacterized protein</fullName>
    </submittedName>
</protein>
<keyword evidence="1" id="KW-0812">Transmembrane</keyword>
<keyword evidence="1" id="KW-1133">Transmembrane helix</keyword>
<feature type="transmembrane region" description="Helical" evidence="1">
    <location>
        <begin position="142"/>
        <end position="163"/>
    </location>
</feature>
<feature type="chain" id="PRO_5010372146" evidence="2">
    <location>
        <begin position="22"/>
        <end position="167"/>
    </location>
</feature>
<keyword evidence="1" id="KW-0472">Membrane</keyword>
<name>A0A1Q6A6E5_9SPHI</name>
<evidence type="ECO:0000313" key="3">
    <source>
        <dbReference type="EMBL" id="OKS89562.1"/>
    </source>
</evidence>
<dbReference type="STRING" id="1302689.RG47T_5046"/>
<proteinExistence type="predicted"/>
<dbReference type="EMBL" id="MPPL01000001">
    <property type="protein sequence ID" value="OKS89562.1"/>
    <property type="molecule type" value="Genomic_DNA"/>
</dbReference>